<organism evidence="2 3">
    <name type="scientific">Candidatus Ornithomonoglobus merdipullorum</name>
    <dbReference type="NCBI Taxonomy" id="2840895"/>
    <lineage>
        <taxon>Bacteria</taxon>
        <taxon>Bacillati</taxon>
        <taxon>Bacillota</taxon>
        <taxon>Clostridia</taxon>
        <taxon>Candidatus Ornithomonoglobus</taxon>
    </lineage>
</organism>
<dbReference type="Proteomes" id="UP000824109">
    <property type="component" value="Unassembled WGS sequence"/>
</dbReference>
<reference evidence="2" key="2">
    <citation type="journal article" date="2021" name="PeerJ">
        <title>Extensive microbial diversity within the chicken gut microbiome revealed by metagenomics and culture.</title>
        <authorList>
            <person name="Gilroy R."/>
            <person name="Ravi A."/>
            <person name="Getino M."/>
            <person name="Pursley I."/>
            <person name="Horton D.L."/>
            <person name="Alikhan N.F."/>
            <person name="Baker D."/>
            <person name="Gharbi K."/>
            <person name="Hall N."/>
            <person name="Watson M."/>
            <person name="Adriaenssens E.M."/>
            <person name="Foster-Nyarko E."/>
            <person name="Jarju S."/>
            <person name="Secka A."/>
            <person name="Antonio M."/>
            <person name="Oren A."/>
            <person name="Chaudhuri R.R."/>
            <person name="La Ragione R."/>
            <person name="Hildebrand F."/>
            <person name="Pallen M.J."/>
        </authorList>
    </citation>
    <scope>NUCLEOTIDE SEQUENCE</scope>
    <source>
        <strain evidence="2">USAMLcec3-3695</strain>
    </source>
</reference>
<gene>
    <name evidence="2" type="ORF">IAA61_03610</name>
</gene>
<feature type="transmembrane region" description="Helical" evidence="1">
    <location>
        <begin position="24"/>
        <end position="43"/>
    </location>
</feature>
<protein>
    <submittedName>
        <fullName evidence="2">Uncharacterized protein</fullName>
    </submittedName>
</protein>
<name>A0A9D1SE87_9FIRM</name>
<evidence type="ECO:0000313" key="2">
    <source>
        <dbReference type="EMBL" id="HIU56886.1"/>
    </source>
</evidence>
<reference evidence="2" key="1">
    <citation type="submission" date="2020-10" db="EMBL/GenBank/DDBJ databases">
        <authorList>
            <person name="Gilroy R."/>
        </authorList>
    </citation>
    <scope>NUCLEOTIDE SEQUENCE</scope>
    <source>
        <strain evidence="2">USAMLcec3-3695</strain>
    </source>
</reference>
<evidence type="ECO:0000256" key="1">
    <source>
        <dbReference type="SAM" id="Phobius"/>
    </source>
</evidence>
<keyword evidence="1" id="KW-0472">Membrane</keyword>
<evidence type="ECO:0000313" key="3">
    <source>
        <dbReference type="Proteomes" id="UP000824109"/>
    </source>
</evidence>
<dbReference type="EMBL" id="DVNB01000036">
    <property type="protein sequence ID" value="HIU56886.1"/>
    <property type="molecule type" value="Genomic_DNA"/>
</dbReference>
<comment type="caution">
    <text evidence="2">The sequence shown here is derived from an EMBL/GenBank/DDBJ whole genome shotgun (WGS) entry which is preliminary data.</text>
</comment>
<sequence length="222" mass="24659">MAEHYGEIPKRFTKEWWGYFWMYYKWYVIGIGAAVIAIIFTVAQCAGRKSYDLIVNYCGAMYYDNESINGWEQALLPYTDDANGNGSVDVFVQQINFSQDSASPEIESAMQVKHDMELSNDCSFIFIYDKAEAEIAFSRESASAVYVDANEWAEGTLDESELLYSSDGKPCGVSLAGSKLLESLGIDASDLYISIRMNYADDETNAAAQSSAVKAANAMLEK</sequence>
<accession>A0A9D1SE87</accession>
<proteinExistence type="predicted"/>
<dbReference type="AlphaFoldDB" id="A0A9D1SE87"/>
<keyword evidence="1" id="KW-1133">Transmembrane helix</keyword>
<keyword evidence="1" id="KW-0812">Transmembrane</keyword>